<gene>
    <name evidence="1" type="ORF">SAMN02745215_05074</name>
</gene>
<dbReference type="RefSeq" id="WP_072775141.1">
    <property type="nucleotide sequence ID" value="NZ_FRDN01000021.1"/>
</dbReference>
<name>A0A1M7UYC3_9FIRM</name>
<accession>A0A1M7UYC3</accession>
<keyword evidence="2" id="KW-1185">Reference proteome</keyword>
<organism evidence="1 2">
    <name type="scientific">Desulfitobacterium chlororespirans DSM 11544</name>
    <dbReference type="NCBI Taxonomy" id="1121395"/>
    <lineage>
        <taxon>Bacteria</taxon>
        <taxon>Bacillati</taxon>
        <taxon>Bacillota</taxon>
        <taxon>Clostridia</taxon>
        <taxon>Eubacteriales</taxon>
        <taxon>Desulfitobacteriaceae</taxon>
        <taxon>Desulfitobacterium</taxon>
    </lineage>
</organism>
<dbReference type="AlphaFoldDB" id="A0A1M7UYC3"/>
<sequence length="105" mass="12273">MGIIIDFMYENPTEALAAYDIRVHRENLDADIAGFVYKSRKNIYHIVINNNLNWRAQTEVFLHELSHIKDDLPETGYIIGLDMRHHHVEELADWAAKETARAYGY</sequence>
<dbReference type="STRING" id="1121395.SAMN02745215_05074"/>
<evidence type="ECO:0000313" key="1">
    <source>
        <dbReference type="EMBL" id="SHN87993.1"/>
    </source>
</evidence>
<dbReference type="EMBL" id="FRDN01000021">
    <property type="protein sequence ID" value="SHN87993.1"/>
    <property type="molecule type" value="Genomic_DNA"/>
</dbReference>
<reference evidence="2" key="1">
    <citation type="submission" date="2016-12" db="EMBL/GenBank/DDBJ databases">
        <authorList>
            <person name="Varghese N."/>
            <person name="Submissions S."/>
        </authorList>
    </citation>
    <scope>NUCLEOTIDE SEQUENCE [LARGE SCALE GENOMIC DNA]</scope>
    <source>
        <strain evidence="2">DSM 11544</strain>
    </source>
</reference>
<dbReference type="Proteomes" id="UP000184010">
    <property type="component" value="Unassembled WGS sequence"/>
</dbReference>
<evidence type="ECO:0000313" key="2">
    <source>
        <dbReference type="Proteomes" id="UP000184010"/>
    </source>
</evidence>
<proteinExistence type="predicted"/>
<protein>
    <recommendedName>
        <fullName evidence="3">IrrE N-terminal-like domain-containing protein</fullName>
    </recommendedName>
</protein>
<evidence type="ECO:0008006" key="3">
    <source>
        <dbReference type="Google" id="ProtNLM"/>
    </source>
</evidence>